<evidence type="ECO:0000313" key="7">
    <source>
        <dbReference type="EMBL" id="MTH78848.1"/>
    </source>
</evidence>
<accession>A0A6L6JCG1</accession>
<feature type="transmembrane region" description="Helical" evidence="5">
    <location>
        <begin position="136"/>
        <end position="153"/>
    </location>
</feature>
<dbReference type="OrthoDB" id="7688451at2"/>
<dbReference type="GO" id="GO:0016020">
    <property type="term" value="C:membrane"/>
    <property type="evidence" value="ECO:0007669"/>
    <property type="project" value="UniProtKB-SubCell"/>
</dbReference>
<proteinExistence type="predicted"/>
<dbReference type="InterPro" id="IPR006977">
    <property type="entry name" value="Yip1_dom"/>
</dbReference>
<dbReference type="Pfam" id="PF04893">
    <property type="entry name" value="Yip1"/>
    <property type="match status" value="1"/>
</dbReference>
<feature type="transmembrane region" description="Helical" evidence="5">
    <location>
        <begin position="35"/>
        <end position="56"/>
    </location>
</feature>
<name>A0A6L6JCG1_9RHOB</name>
<comment type="subcellular location">
    <subcellularLocation>
        <location evidence="1">Membrane</location>
        <topology evidence="1">Multi-pass membrane protein</topology>
    </subcellularLocation>
</comment>
<keyword evidence="2 5" id="KW-0812">Transmembrane</keyword>
<keyword evidence="8" id="KW-1185">Reference proteome</keyword>
<comment type="caution">
    <text evidence="7">The sequence shown here is derived from an EMBL/GenBank/DDBJ whole genome shotgun (WGS) entry which is preliminary data.</text>
</comment>
<keyword evidence="4 5" id="KW-0472">Membrane</keyword>
<evidence type="ECO:0000259" key="6">
    <source>
        <dbReference type="Pfam" id="PF04893"/>
    </source>
</evidence>
<feature type="domain" description="Yip1" evidence="6">
    <location>
        <begin position="13"/>
        <end position="181"/>
    </location>
</feature>
<dbReference type="AlphaFoldDB" id="A0A6L6JCG1"/>
<evidence type="ECO:0000256" key="2">
    <source>
        <dbReference type="ARBA" id="ARBA00022692"/>
    </source>
</evidence>
<feature type="transmembrane region" description="Helical" evidence="5">
    <location>
        <begin position="108"/>
        <end position="130"/>
    </location>
</feature>
<evidence type="ECO:0000313" key="8">
    <source>
        <dbReference type="Proteomes" id="UP000478183"/>
    </source>
</evidence>
<gene>
    <name evidence="7" type="ORF">GL286_14030</name>
</gene>
<keyword evidence="3 5" id="KW-1133">Transmembrane helix</keyword>
<protein>
    <submittedName>
        <fullName evidence="7">YIP1 family protein</fullName>
    </submittedName>
</protein>
<evidence type="ECO:0000256" key="1">
    <source>
        <dbReference type="ARBA" id="ARBA00004141"/>
    </source>
</evidence>
<reference evidence="7 8" key="1">
    <citation type="submission" date="2019-11" db="EMBL/GenBank/DDBJ databases">
        <authorList>
            <person name="Dong K."/>
        </authorList>
    </citation>
    <scope>NUCLEOTIDE SEQUENCE [LARGE SCALE GENOMIC DNA]</scope>
    <source>
        <strain evidence="7 8">NBRC 111993</strain>
    </source>
</reference>
<dbReference type="EMBL" id="WMIE01000008">
    <property type="protein sequence ID" value="MTH78848.1"/>
    <property type="molecule type" value="Genomic_DNA"/>
</dbReference>
<sequence>MKFTDLGDLMVLTLRNPAHAVEVLRGLELTSGERWMVLMLAATLSSLLAGLARVMFPVPADDALSAILSSPVTLAGLQFAAMTISAGAVTVIGRAFGGQGEFEDALLLIAWVELILVGLQAMQVVLMLLVPPTATLMSLVAFGLSIYLTIAMTKALHGFTSTPKVALGLIGGVFLVATVLSVIAAAFGILPEVAP</sequence>
<dbReference type="Proteomes" id="UP000478183">
    <property type="component" value="Unassembled WGS sequence"/>
</dbReference>
<evidence type="ECO:0000256" key="5">
    <source>
        <dbReference type="SAM" id="Phobius"/>
    </source>
</evidence>
<feature type="transmembrane region" description="Helical" evidence="5">
    <location>
        <begin position="165"/>
        <end position="190"/>
    </location>
</feature>
<feature type="transmembrane region" description="Helical" evidence="5">
    <location>
        <begin position="76"/>
        <end position="96"/>
    </location>
</feature>
<evidence type="ECO:0000256" key="4">
    <source>
        <dbReference type="ARBA" id="ARBA00023136"/>
    </source>
</evidence>
<dbReference type="RefSeq" id="WP_155096197.1">
    <property type="nucleotide sequence ID" value="NZ_WMIE01000008.1"/>
</dbReference>
<organism evidence="7 8">
    <name type="scientific">Paracoccus aestuariivivens</name>
    <dbReference type="NCBI Taxonomy" id="1820333"/>
    <lineage>
        <taxon>Bacteria</taxon>
        <taxon>Pseudomonadati</taxon>
        <taxon>Pseudomonadota</taxon>
        <taxon>Alphaproteobacteria</taxon>
        <taxon>Rhodobacterales</taxon>
        <taxon>Paracoccaceae</taxon>
        <taxon>Paracoccus</taxon>
    </lineage>
</organism>
<evidence type="ECO:0000256" key="3">
    <source>
        <dbReference type="ARBA" id="ARBA00022989"/>
    </source>
</evidence>